<dbReference type="GO" id="GO:0006749">
    <property type="term" value="P:glutathione metabolic process"/>
    <property type="evidence" value="ECO:0007669"/>
    <property type="project" value="TreeGrafter"/>
</dbReference>
<feature type="domain" description="Hydantoinase B/oxoprolinase" evidence="1">
    <location>
        <begin position="9"/>
        <end position="562"/>
    </location>
</feature>
<dbReference type="InterPro" id="IPR003692">
    <property type="entry name" value="Hydantoinase_B"/>
</dbReference>
<gene>
    <name evidence="2" type="primary">hyuB_3</name>
    <name evidence="2" type="ORF">RSO01_41300</name>
</gene>
<sequence length="734" mass="79717">MAASNSRIDPVTFEVLNHRLLSITEEMGIQYMRCSGSNVLITGNDAATAIMQPDGALVSVGPYIVTQGNVLPLIVDSTKRLSADVGINDGDIFICNDPYLGAIHHPDFATVAPIYWKDELIGWIGASGHQLDTGGMDPGGFSIKVVDVHQEGLRMPPVKLVDRGTMREDVLRWIMNQVRDPLVGLDVKGQVAALNTGRRRIIELIESWGVETVKAVMAQSIDHAREKLRKRLSELPDGVWRDVQYIDHDGHETKIYQIVCTMTKKGEALTFDFEGTSPNARGLINSTYSGLQAAVLSAVYINLCWDIPWNRGVRDCIELVTKAGTVNNCAYPAPCAMATISAVIVTIDASWRCLSQMLMADERYREQSMAVWSGTSMAPIFAGTSQHGFPFAATEMSHFGGGGGARTYDDGVDTAGIVFNTTPNMPNIEDQESEYPVLYLFRRHLRDSGGPGRYRGGRSAELAYTVHKAPDNRLDGLFAGTGAEMPNAIGIGGGMPGAAIRIARVIGTDIAARMRDGAPLPDALEGIQGRLEILPPKHTRSSMDLGDVWYHSWQAGGGYGDPLRRDPERVAMDVRRKAVSAVAAADIYGVVLDGEGSCDEKATEVRRAELRQARLKQAVAPDVGDVVMSFAGSGRRSIAETLAIDFDKGTVRCGDCGHVHCRPQDNLLKHLREVKAALRTAGPVRGEDYDVGRFHLRQLCCSNCGSLVDVQVALDGAPRPYFRIDDWPAAAAAE</sequence>
<dbReference type="Proteomes" id="UP000321058">
    <property type="component" value="Unassembled WGS sequence"/>
</dbReference>
<dbReference type="PANTHER" id="PTHR11365:SF23">
    <property type="entry name" value="HYPOTHETICAL 5-OXOPROLINASE (EUROFUNG)-RELATED"/>
    <property type="match status" value="1"/>
</dbReference>
<dbReference type="Pfam" id="PF02538">
    <property type="entry name" value="Hydantoinase_B"/>
    <property type="match status" value="1"/>
</dbReference>
<name>A0A512NDG8_9HYPH</name>
<organism evidence="2 3">
    <name type="scientific">Reyranella soli</name>
    <dbReference type="NCBI Taxonomy" id="1230389"/>
    <lineage>
        <taxon>Bacteria</taxon>
        <taxon>Pseudomonadati</taxon>
        <taxon>Pseudomonadota</taxon>
        <taxon>Alphaproteobacteria</taxon>
        <taxon>Hyphomicrobiales</taxon>
        <taxon>Reyranellaceae</taxon>
        <taxon>Reyranella</taxon>
    </lineage>
</organism>
<dbReference type="RefSeq" id="WP_147151341.1">
    <property type="nucleotide sequence ID" value="NZ_BKAJ01000073.1"/>
</dbReference>
<keyword evidence="3" id="KW-1185">Reference proteome</keyword>
<dbReference type="AlphaFoldDB" id="A0A512NDG8"/>
<dbReference type="GO" id="GO:0017168">
    <property type="term" value="F:5-oxoprolinase (ATP-hydrolyzing) activity"/>
    <property type="evidence" value="ECO:0007669"/>
    <property type="project" value="TreeGrafter"/>
</dbReference>
<proteinExistence type="predicted"/>
<dbReference type="OrthoDB" id="9761586at2"/>
<dbReference type="EMBL" id="BKAJ01000073">
    <property type="protein sequence ID" value="GEP56964.1"/>
    <property type="molecule type" value="Genomic_DNA"/>
</dbReference>
<evidence type="ECO:0000313" key="3">
    <source>
        <dbReference type="Proteomes" id="UP000321058"/>
    </source>
</evidence>
<protein>
    <submittedName>
        <fullName evidence="2">Hydantoin utilization protein B</fullName>
    </submittedName>
</protein>
<evidence type="ECO:0000313" key="2">
    <source>
        <dbReference type="EMBL" id="GEP56964.1"/>
    </source>
</evidence>
<evidence type="ECO:0000259" key="1">
    <source>
        <dbReference type="Pfam" id="PF02538"/>
    </source>
</evidence>
<comment type="caution">
    <text evidence="2">The sequence shown here is derived from an EMBL/GenBank/DDBJ whole genome shotgun (WGS) entry which is preliminary data.</text>
</comment>
<accession>A0A512NDG8</accession>
<dbReference type="GO" id="GO:0005829">
    <property type="term" value="C:cytosol"/>
    <property type="evidence" value="ECO:0007669"/>
    <property type="project" value="TreeGrafter"/>
</dbReference>
<dbReference type="PANTHER" id="PTHR11365">
    <property type="entry name" value="5-OXOPROLINASE RELATED"/>
    <property type="match status" value="1"/>
</dbReference>
<reference evidence="2 3" key="1">
    <citation type="submission" date="2019-07" db="EMBL/GenBank/DDBJ databases">
        <title>Whole genome shotgun sequence of Reyranella soli NBRC 108950.</title>
        <authorList>
            <person name="Hosoyama A."/>
            <person name="Uohara A."/>
            <person name="Ohji S."/>
            <person name="Ichikawa N."/>
        </authorList>
    </citation>
    <scope>NUCLEOTIDE SEQUENCE [LARGE SCALE GENOMIC DNA]</scope>
    <source>
        <strain evidence="2 3">NBRC 108950</strain>
    </source>
</reference>
<dbReference type="InterPro" id="IPR045079">
    <property type="entry name" value="Oxoprolinase-like"/>
</dbReference>